<dbReference type="OrthoDB" id="9814826at2"/>
<proteinExistence type="predicted"/>
<evidence type="ECO:0000256" key="1">
    <source>
        <dbReference type="SAM" id="MobiDB-lite"/>
    </source>
</evidence>
<evidence type="ECO:0000313" key="3">
    <source>
        <dbReference type="Proteomes" id="UP000250831"/>
    </source>
</evidence>
<dbReference type="AlphaFoldDB" id="A0A363NZG5"/>
<comment type="caution">
    <text evidence="2">The sequence shown here is derived from an EMBL/GenBank/DDBJ whole genome shotgun (WGS) entry which is preliminary data.</text>
</comment>
<gene>
    <name evidence="2" type="ORF">DCO56_03970</name>
</gene>
<evidence type="ECO:0000313" key="2">
    <source>
        <dbReference type="EMBL" id="PUV26127.1"/>
    </source>
</evidence>
<name>A0A363NZG5_9SPHI</name>
<reference evidence="2 3" key="1">
    <citation type="submission" date="2018-04" db="EMBL/GenBank/DDBJ databases">
        <title>Sphingobacterium sp. M46 Genome.</title>
        <authorList>
            <person name="Cheng J."/>
            <person name="Li Y."/>
        </authorList>
    </citation>
    <scope>NUCLEOTIDE SEQUENCE [LARGE SCALE GENOMIC DNA]</scope>
    <source>
        <strain evidence="2 3">M46</strain>
    </source>
</reference>
<accession>A0A363NZG5</accession>
<sequence length="73" mass="8601">MRNYLRKDLGWKREELYVYSFWKIGVAEDKSANKRRKKSEEVNSQVSLAEHSANRHINRNGGLCLTTNKRCTD</sequence>
<dbReference type="EMBL" id="QCXX01000001">
    <property type="protein sequence ID" value="PUV26127.1"/>
    <property type="molecule type" value="Genomic_DNA"/>
</dbReference>
<dbReference type="Proteomes" id="UP000250831">
    <property type="component" value="Unassembled WGS sequence"/>
</dbReference>
<protein>
    <submittedName>
        <fullName evidence="2">Uncharacterized protein</fullName>
    </submittedName>
</protein>
<keyword evidence="3" id="KW-1185">Reference proteome</keyword>
<organism evidence="2 3">
    <name type="scientific">Sphingobacterium athyrii</name>
    <dbReference type="NCBI Taxonomy" id="2152717"/>
    <lineage>
        <taxon>Bacteria</taxon>
        <taxon>Pseudomonadati</taxon>
        <taxon>Bacteroidota</taxon>
        <taxon>Sphingobacteriia</taxon>
        <taxon>Sphingobacteriales</taxon>
        <taxon>Sphingobacteriaceae</taxon>
        <taxon>Sphingobacterium</taxon>
    </lineage>
</organism>
<feature type="region of interest" description="Disordered" evidence="1">
    <location>
        <begin position="33"/>
        <end position="62"/>
    </location>
</feature>